<evidence type="ECO:0000313" key="9">
    <source>
        <dbReference type="EMBL" id="KAJ3661205.1"/>
    </source>
</evidence>
<comment type="cofactor">
    <cofactor evidence="8">
        <name>Zn(2+)</name>
        <dbReference type="ChEBI" id="CHEBI:29105"/>
    </cofactor>
</comment>
<protein>
    <recommendedName>
        <fullName evidence="8">Ubiquinone biosynthesis protein COQ4 homolog, mitochondrial</fullName>
    </recommendedName>
    <alternativeName>
        <fullName evidence="8">4-hydroxy-3-methoxy-5-polyprenylbenzoate decarboxylase</fullName>
        <ecNumber evidence="8">4.1.1.130</ecNumber>
    </alternativeName>
    <alternativeName>
        <fullName evidence="8">Coenzyme Q biosynthesis protein 4 homolog</fullName>
    </alternativeName>
</protein>
<evidence type="ECO:0000256" key="6">
    <source>
        <dbReference type="ARBA" id="ARBA00023136"/>
    </source>
</evidence>
<feature type="binding site" evidence="8">
    <location>
        <position position="141"/>
    </location>
    <ligand>
        <name>Zn(2+)</name>
        <dbReference type="ChEBI" id="CHEBI:29105"/>
    </ligand>
</feature>
<dbReference type="PANTHER" id="PTHR12922:SF7">
    <property type="entry name" value="UBIQUINONE BIOSYNTHESIS PROTEIN COQ4 HOMOLOG, MITOCHONDRIAL"/>
    <property type="match status" value="1"/>
</dbReference>
<name>A0AA38MKV2_9CUCU</name>
<proteinExistence type="inferred from homology"/>
<comment type="subunit">
    <text evidence="8">Component of a multi-subunit COQ enzyme complex.</text>
</comment>
<keyword evidence="2 8" id="KW-0479">Metal-binding</keyword>
<evidence type="ECO:0000256" key="1">
    <source>
        <dbReference type="ARBA" id="ARBA00022688"/>
    </source>
</evidence>
<evidence type="ECO:0000256" key="8">
    <source>
        <dbReference type="HAMAP-Rule" id="MF_03111"/>
    </source>
</evidence>
<keyword evidence="5 8" id="KW-0496">Mitochondrion</keyword>
<dbReference type="GO" id="GO:0120539">
    <property type="term" value="F:4-hydroxy-3-methoxy-5-polyprenylbenzoate decarboxylase activity"/>
    <property type="evidence" value="ECO:0007669"/>
    <property type="project" value="UniProtKB-EC"/>
</dbReference>
<comment type="pathway">
    <text evidence="8">Cofactor biosynthesis; ubiquinone biosynthesis.</text>
</comment>
<organism evidence="9 10">
    <name type="scientific">Zophobas morio</name>
    <dbReference type="NCBI Taxonomy" id="2755281"/>
    <lineage>
        <taxon>Eukaryota</taxon>
        <taxon>Metazoa</taxon>
        <taxon>Ecdysozoa</taxon>
        <taxon>Arthropoda</taxon>
        <taxon>Hexapoda</taxon>
        <taxon>Insecta</taxon>
        <taxon>Pterygota</taxon>
        <taxon>Neoptera</taxon>
        <taxon>Endopterygota</taxon>
        <taxon>Coleoptera</taxon>
        <taxon>Polyphaga</taxon>
        <taxon>Cucujiformia</taxon>
        <taxon>Tenebrionidae</taxon>
        <taxon>Zophobas</taxon>
    </lineage>
</organism>
<reference evidence="9" key="1">
    <citation type="journal article" date="2023" name="G3 (Bethesda)">
        <title>Whole genome assemblies of Zophobas morio and Tenebrio molitor.</title>
        <authorList>
            <person name="Kaur S."/>
            <person name="Stinson S.A."/>
            <person name="diCenzo G.C."/>
        </authorList>
    </citation>
    <scope>NUCLEOTIDE SEQUENCE</scope>
    <source>
        <strain evidence="9">QUZm001</strain>
    </source>
</reference>
<comment type="caution">
    <text evidence="9">The sequence shown here is derived from an EMBL/GenBank/DDBJ whole genome shotgun (WGS) entry which is preliminary data.</text>
</comment>
<evidence type="ECO:0000256" key="3">
    <source>
        <dbReference type="ARBA" id="ARBA00022792"/>
    </source>
</evidence>
<keyword evidence="4 8" id="KW-0862">Zinc</keyword>
<dbReference type="EMBL" id="JALNTZ010000002">
    <property type="protein sequence ID" value="KAJ3661205.1"/>
    <property type="molecule type" value="Genomic_DNA"/>
</dbReference>
<dbReference type="InterPro" id="IPR027540">
    <property type="entry name" value="Coq4_euk"/>
</dbReference>
<evidence type="ECO:0000256" key="4">
    <source>
        <dbReference type="ARBA" id="ARBA00022833"/>
    </source>
</evidence>
<dbReference type="AlphaFoldDB" id="A0AA38MKV2"/>
<dbReference type="Pfam" id="PF05019">
    <property type="entry name" value="Coq4"/>
    <property type="match status" value="1"/>
</dbReference>
<comment type="function">
    <text evidence="8">Lyase that catalyzes the C1-decarboxylation of 4-hydroxy-3-methoxy-5-(all-trans-polyprenyl)benzoic acid into 2-methoxy-6-(all-trans-polyprenyl)phenol during ubiquinone biosynthesis.</text>
</comment>
<dbReference type="EC" id="4.1.1.130" evidence="8"/>
<evidence type="ECO:0000256" key="7">
    <source>
        <dbReference type="ARBA" id="ARBA00023239"/>
    </source>
</evidence>
<dbReference type="HAMAP" id="MF_03111">
    <property type="entry name" value="Coq4"/>
    <property type="match status" value="1"/>
</dbReference>
<dbReference type="PANTHER" id="PTHR12922">
    <property type="entry name" value="UBIQUINONE BIOSYNTHESIS PROTEIN"/>
    <property type="match status" value="1"/>
</dbReference>
<feature type="binding site" evidence="8">
    <location>
        <position position="144"/>
    </location>
    <ligand>
        <name>Zn(2+)</name>
        <dbReference type="ChEBI" id="CHEBI:29105"/>
    </ligand>
</feature>
<keyword evidence="10" id="KW-1185">Reference proteome</keyword>
<keyword evidence="3 8" id="KW-0999">Mitochondrion inner membrane</keyword>
<dbReference type="GO" id="GO:0031314">
    <property type="term" value="C:extrinsic component of mitochondrial inner membrane"/>
    <property type="evidence" value="ECO:0007669"/>
    <property type="project" value="UniProtKB-UniRule"/>
</dbReference>
<keyword evidence="6 8" id="KW-0472">Membrane</keyword>
<comment type="subcellular location">
    <subcellularLocation>
        <location evidence="8">Mitochondrion inner membrane</location>
        <topology evidence="8">Peripheral membrane protein</topology>
        <orientation evidence="8">Matrix side</orientation>
    </subcellularLocation>
</comment>
<feature type="binding site" evidence="8">
    <location>
        <position position="156"/>
    </location>
    <ligand>
        <name>Zn(2+)</name>
        <dbReference type="ChEBI" id="CHEBI:29105"/>
    </ligand>
</feature>
<gene>
    <name evidence="9" type="ORF">Zmor_005613</name>
</gene>
<keyword evidence="7 8" id="KW-0456">Lyase</keyword>
<evidence type="ECO:0000256" key="2">
    <source>
        <dbReference type="ARBA" id="ARBA00022723"/>
    </source>
</evidence>
<comment type="similarity">
    <text evidence="8">Belongs to the COQ4 family.</text>
</comment>
<evidence type="ECO:0000256" key="5">
    <source>
        <dbReference type="ARBA" id="ARBA00023128"/>
    </source>
</evidence>
<keyword evidence="1 8" id="KW-0831">Ubiquinone biosynthesis</keyword>
<sequence length="239" mass="27545">MSTTTTSNTFENDFHKNHIQINNFQRGLLTVGSAFMSIVDPYRADMIACLGETAGTSAIMYMMRKMESSEEGAEILRQKPRINSQTVDLDKLKKYPEGTLGRTYTRFLEDNNVTPDSRLPVQFIDDVNAAYVLQRYREAHDLFHAILGMPTNMLGEVTVKWIEAIQTKLPMCIGAAIFGPVRLKLKHRNLYKNYYLPWALETAHNSKFLLNTFFEKRWEQPLNELHKELNIKPLVLPNT</sequence>
<comment type="catalytic activity">
    <reaction evidence="8">
        <text>a 4-hydroxy-3-methoxy-5-(all-trans-polyprenyl)benzoate + H(+) = a 2-methoxy-6-(all-trans-polyprenyl)phenol + CO2</text>
        <dbReference type="Rhea" id="RHEA:81179"/>
        <dbReference type="Rhea" id="RHEA-COMP:9551"/>
        <dbReference type="Rhea" id="RHEA-COMP:10931"/>
        <dbReference type="ChEBI" id="CHEBI:15378"/>
        <dbReference type="ChEBI" id="CHEBI:16526"/>
        <dbReference type="ChEBI" id="CHEBI:62731"/>
        <dbReference type="ChEBI" id="CHEBI:84443"/>
        <dbReference type="EC" id="4.1.1.130"/>
    </reaction>
</comment>
<dbReference type="Proteomes" id="UP001168821">
    <property type="component" value="Unassembled WGS sequence"/>
</dbReference>
<feature type="binding site" evidence="8">
    <location>
        <position position="140"/>
    </location>
    <ligand>
        <name>Zn(2+)</name>
        <dbReference type="ChEBI" id="CHEBI:29105"/>
    </ligand>
</feature>
<dbReference type="InterPro" id="IPR007715">
    <property type="entry name" value="Coq4"/>
</dbReference>
<evidence type="ECO:0000313" key="10">
    <source>
        <dbReference type="Proteomes" id="UP001168821"/>
    </source>
</evidence>
<dbReference type="GO" id="GO:0008270">
    <property type="term" value="F:zinc ion binding"/>
    <property type="evidence" value="ECO:0007669"/>
    <property type="project" value="UniProtKB-UniRule"/>
</dbReference>
<accession>A0AA38MKV2</accession>